<sequence length="421" mass="48439">MNKKASVGDVFNYHVIPPVFLVFFTAATQILAQAGNPERPFRFEYLVGNCFAWKCIGSLLAWAMFWLLVPSKKFNGPTTSFGLTPVYKANGELYYFVSLGALLLVAGLKPKICVDIYQNMGAILGGLSVVALSLCMFLLVRAKLKEKEDDPYLRANSYPILHEFYRGMELHPRLLGVDVKQLTNCRVGMIMWQLLIVIYLIAGWELHGFDAGHLVNVLLQTIYIYKFFRWETGYFNTLDITLDRAGYYLCWGCLVWIPAFYTFHSYFFVYHRPSISVVGAISLFILGLASIWYNYDVDRQKELFRTAQKGKPVKIWGENAQAIEVSYKTADGQQKTSKLLISGWWGVARKINYTFELLAAFLWSVEAGLQYGVWPFLYFLFLTALLIHRVFRDEEKCKTKYGKGWDEYCAKVPYRLVPYVL</sequence>
<comment type="pathway">
    <text evidence="2">Steroid biosynthesis; cholesterol biosynthesis.</text>
</comment>
<dbReference type="InterPro" id="IPR018083">
    <property type="entry name" value="Sterol_reductase_CS"/>
</dbReference>
<evidence type="ECO:0000256" key="13">
    <source>
        <dbReference type="ARBA" id="ARBA00023011"/>
    </source>
</evidence>
<proteinExistence type="inferred from homology"/>
<keyword evidence="12" id="KW-0560">Oxidoreductase</keyword>
<comment type="catalytic activity">
    <reaction evidence="21">
        <text>cholesterol + NADP(+) = 7-dehydrocholesterol + NADPH + H(+)</text>
        <dbReference type="Rhea" id="RHEA:23984"/>
        <dbReference type="ChEBI" id="CHEBI:15378"/>
        <dbReference type="ChEBI" id="CHEBI:16113"/>
        <dbReference type="ChEBI" id="CHEBI:17759"/>
        <dbReference type="ChEBI" id="CHEBI:57783"/>
        <dbReference type="ChEBI" id="CHEBI:58349"/>
        <dbReference type="EC" id="1.3.1.21"/>
    </reaction>
    <physiologicalReaction direction="right-to-left" evidence="21">
        <dbReference type="Rhea" id="RHEA:23986"/>
    </physiologicalReaction>
</comment>
<dbReference type="EC" id="1.3.1.21" evidence="18"/>
<dbReference type="PANTHER" id="PTHR21257:SF38">
    <property type="entry name" value="7-DEHYDROCHOLESTEROL REDUCTASE"/>
    <property type="match status" value="1"/>
</dbReference>
<keyword evidence="4" id="KW-0444">Lipid biosynthesis</keyword>
<gene>
    <name evidence="24" type="ORF">ODALV1_LOCUS2838</name>
</gene>
<dbReference type="Pfam" id="PF01222">
    <property type="entry name" value="ERG4_ERG24"/>
    <property type="match status" value="1"/>
</dbReference>
<evidence type="ECO:0000256" key="5">
    <source>
        <dbReference type="ARBA" id="ARBA00022548"/>
    </source>
</evidence>
<keyword evidence="15 23" id="KW-0472">Membrane</keyword>
<keyword evidence="8" id="KW-0256">Endoplasmic reticulum</keyword>
<dbReference type="Gene3D" id="1.20.120.1630">
    <property type="match status" value="1"/>
</dbReference>
<feature type="transmembrane region" description="Helical" evidence="23">
    <location>
        <begin position="89"/>
        <end position="108"/>
    </location>
</feature>
<evidence type="ECO:0000256" key="21">
    <source>
        <dbReference type="ARBA" id="ARBA00047795"/>
    </source>
</evidence>
<evidence type="ECO:0000256" key="1">
    <source>
        <dbReference type="ARBA" id="ARBA00004477"/>
    </source>
</evidence>
<keyword evidence="11 23" id="KW-1133">Transmembrane helix</keyword>
<organism evidence="24 25">
    <name type="scientific">Orchesella dallaii</name>
    <dbReference type="NCBI Taxonomy" id="48710"/>
    <lineage>
        <taxon>Eukaryota</taxon>
        <taxon>Metazoa</taxon>
        <taxon>Ecdysozoa</taxon>
        <taxon>Arthropoda</taxon>
        <taxon>Hexapoda</taxon>
        <taxon>Collembola</taxon>
        <taxon>Entomobryomorpha</taxon>
        <taxon>Entomobryoidea</taxon>
        <taxon>Orchesellidae</taxon>
        <taxon>Orchesellinae</taxon>
        <taxon>Orchesella</taxon>
    </lineage>
</organism>
<evidence type="ECO:0000256" key="8">
    <source>
        <dbReference type="ARBA" id="ARBA00022824"/>
    </source>
</evidence>
<keyword evidence="25" id="KW-1185">Reference proteome</keyword>
<dbReference type="Proteomes" id="UP001642540">
    <property type="component" value="Unassembled WGS sequence"/>
</dbReference>
<feature type="transmembrane region" description="Helical" evidence="23">
    <location>
        <begin position="51"/>
        <end position="69"/>
    </location>
</feature>
<protein>
    <recommendedName>
        <fullName evidence="19">7-dehydrocholesterol reductase</fullName>
        <ecNumber evidence="18">1.3.1.21</ecNumber>
    </recommendedName>
    <alternativeName>
        <fullName evidence="20">Sterol Delta(7)-reductase</fullName>
    </alternativeName>
</protein>
<evidence type="ECO:0000256" key="7">
    <source>
        <dbReference type="ARBA" id="ARBA00022778"/>
    </source>
</evidence>
<dbReference type="PROSITE" id="PS01018">
    <property type="entry name" value="STEROL_REDUCT_2"/>
    <property type="match status" value="1"/>
</dbReference>
<feature type="transmembrane region" description="Helical" evidence="23">
    <location>
        <begin position="371"/>
        <end position="391"/>
    </location>
</feature>
<keyword evidence="16" id="KW-1207">Sterol metabolism</keyword>
<feature type="transmembrane region" description="Helical" evidence="23">
    <location>
        <begin position="190"/>
        <end position="209"/>
    </location>
</feature>
<name>A0ABP1PT29_9HEXA</name>
<evidence type="ECO:0000256" key="23">
    <source>
        <dbReference type="SAM" id="Phobius"/>
    </source>
</evidence>
<comment type="catalytic activity">
    <reaction evidence="22">
        <text>7-dehydrodesmosterol + NADPH + H(+) = desmosterol + NADP(+)</text>
        <dbReference type="Rhea" id="RHEA:46740"/>
        <dbReference type="ChEBI" id="CHEBI:15378"/>
        <dbReference type="ChEBI" id="CHEBI:17737"/>
        <dbReference type="ChEBI" id="CHEBI:27910"/>
        <dbReference type="ChEBI" id="CHEBI:57783"/>
        <dbReference type="ChEBI" id="CHEBI:58349"/>
    </reaction>
    <physiologicalReaction direction="left-to-right" evidence="22">
        <dbReference type="Rhea" id="RHEA:46741"/>
    </physiologicalReaction>
</comment>
<evidence type="ECO:0000256" key="6">
    <source>
        <dbReference type="ARBA" id="ARBA00022692"/>
    </source>
</evidence>
<comment type="subcellular location">
    <subcellularLocation>
        <location evidence="1">Endoplasmic reticulum membrane</location>
        <topology evidence="1">Multi-pass membrane protein</topology>
    </subcellularLocation>
</comment>
<comment type="caution">
    <text evidence="24">The sequence shown here is derived from an EMBL/GenBank/DDBJ whole genome shotgun (WGS) entry which is preliminary data.</text>
</comment>
<evidence type="ECO:0000256" key="22">
    <source>
        <dbReference type="ARBA" id="ARBA00047826"/>
    </source>
</evidence>
<evidence type="ECO:0000313" key="25">
    <source>
        <dbReference type="Proteomes" id="UP001642540"/>
    </source>
</evidence>
<evidence type="ECO:0000256" key="10">
    <source>
        <dbReference type="ARBA" id="ARBA00022955"/>
    </source>
</evidence>
<evidence type="ECO:0000256" key="12">
    <source>
        <dbReference type="ARBA" id="ARBA00023002"/>
    </source>
</evidence>
<keyword evidence="10" id="KW-0752">Steroid biosynthesis</keyword>
<dbReference type="PANTHER" id="PTHR21257">
    <property type="entry name" value="DELTA(14)-STEROL REDUCTASE"/>
    <property type="match status" value="1"/>
</dbReference>
<comment type="similarity">
    <text evidence="3">Belongs to the ERG4/ERG24 family.</text>
</comment>
<evidence type="ECO:0000256" key="9">
    <source>
        <dbReference type="ARBA" id="ARBA00022857"/>
    </source>
</evidence>
<keyword evidence="5" id="KW-0153">Cholesterol metabolism</keyword>
<keyword evidence="13" id="KW-0756">Sterol biosynthesis</keyword>
<evidence type="ECO:0000313" key="24">
    <source>
        <dbReference type="EMBL" id="CAL8074258.1"/>
    </source>
</evidence>
<keyword evidence="14" id="KW-0443">Lipid metabolism</keyword>
<dbReference type="InterPro" id="IPR001171">
    <property type="entry name" value="ERG24_DHCR-like"/>
</dbReference>
<accession>A0ABP1PT29</accession>
<evidence type="ECO:0000256" key="2">
    <source>
        <dbReference type="ARBA" id="ARBA00004770"/>
    </source>
</evidence>
<keyword evidence="17" id="KW-0753">Steroid metabolism</keyword>
<evidence type="ECO:0000256" key="17">
    <source>
        <dbReference type="ARBA" id="ARBA00023221"/>
    </source>
</evidence>
<feature type="transmembrane region" description="Helical" evidence="23">
    <location>
        <begin position="12"/>
        <end position="31"/>
    </location>
</feature>
<evidence type="ECO:0000256" key="4">
    <source>
        <dbReference type="ARBA" id="ARBA00022516"/>
    </source>
</evidence>
<evidence type="ECO:0000256" key="15">
    <source>
        <dbReference type="ARBA" id="ARBA00023136"/>
    </source>
</evidence>
<evidence type="ECO:0000256" key="20">
    <source>
        <dbReference type="ARBA" id="ARBA00042688"/>
    </source>
</evidence>
<evidence type="ECO:0000256" key="3">
    <source>
        <dbReference type="ARBA" id="ARBA00005402"/>
    </source>
</evidence>
<evidence type="ECO:0000256" key="14">
    <source>
        <dbReference type="ARBA" id="ARBA00023098"/>
    </source>
</evidence>
<evidence type="ECO:0000256" key="16">
    <source>
        <dbReference type="ARBA" id="ARBA00023166"/>
    </source>
</evidence>
<feature type="transmembrane region" description="Helical" evidence="23">
    <location>
        <begin position="245"/>
        <end position="263"/>
    </location>
</feature>
<feature type="transmembrane region" description="Helical" evidence="23">
    <location>
        <begin position="120"/>
        <end position="140"/>
    </location>
</feature>
<keyword evidence="9" id="KW-0521">NADP</keyword>
<evidence type="ECO:0000256" key="11">
    <source>
        <dbReference type="ARBA" id="ARBA00022989"/>
    </source>
</evidence>
<evidence type="ECO:0000256" key="19">
    <source>
        <dbReference type="ARBA" id="ARBA00039984"/>
    </source>
</evidence>
<feature type="transmembrane region" description="Helical" evidence="23">
    <location>
        <begin position="275"/>
        <end position="295"/>
    </location>
</feature>
<keyword evidence="7" id="KW-0152">Cholesterol biosynthesis</keyword>
<reference evidence="24 25" key="1">
    <citation type="submission" date="2024-08" db="EMBL/GenBank/DDBJ databases">
        <authorList>
            <person name="Cucini C."/>
            <person name="Frati F."/>
        </authorList>
    </citation>
    <scope>NUCLEOTIDE SEQUENCE [LARGE SCALE GENOMIC DNA]</scope>
</reference>
<keyword evidence="6 23" id="KW-0812">Transmembrane</keyword>
<evidence type="ECO:0000256" key="18">
    <source>
        <dbReference type="ARBA" id="ARBA00038851"/>
    </source>
</evidence>
<dbReference type="EMBL" id="CAXLJM020000007">
    <property type="protein sequence ID" value="CAL8074258.1"/>
    <property type="molecule type" value="Genomic_DNA"/>
</dbReference>